<dbReference type="KEGG" id="led:BBK82_45820"/>
<dbReference type="STRING" id="1586287.BBK82_45820"/>
<keyword evidence="2" id="KW-1185">Reference proteome</keyword>
<reference evidence="1 2" key="1">
    <citation type="submission" date="2016-07" db="EMBL/GenBank/DDBJ databases">
        <title>Complete genome sequence of the Lentzea guizhouensis DHS C013.</title>
        <authorList>
            <person name="Cao C."/>
        </authorList>
    </citation>
    <scope>NUCLEOTIDE SEQUENCE [LARGE SCALE GENOMIC DNA]</scope>
    <source>
        <strain evidence="1 2">DHS C013</strain>
    </source>
</reference>
<gene>
    <name evidence="1" type="ORF">BBK82_45820</name>
</gene>
<organism evidence="1 2">
    <name type="scientific">Lentzea guizhouensis</name>
    <dbReference type="NCBI Taxonomy" id="1586287"/>
    <lineage>
        <taxon>Bacteria</taxon>
        <taxon>Bacillati</taxon>
        <taxon>Actinomycetota</taxon>
        <taxon>Actinomycetes</taxon>
        <taxon>Pseudonocardiales</taxon>
        <taxon>Pseudonocardiaceae</taxon>
        <taxon>Lentzea</taxon>
    </lineage>
</organism>
<proteinExistence type="predicted"/>
<protein>
    <submittedName>
        <fullName evidence="1">Uncharacterized protein</fullName>
    </submittedName>
</protein>
<dbReference type="Proteomes" id="UP000093053">
    <property type="component" value="Chromosome"/>
</dbReference>
<accession>A0A1B2HWS1</accession>
<dbReference type="EMBL" id="CP016793">
    <property type="protein sequence ID" value="ANZ42171.1"/>
    <property type="molecule type" value="Genomic_DNA"/>
</dbReference>
<evidence type="ECO:0000313" key="2">
    <source>
        <dbReference type="Proteomes" id="UP000093053"/>
    </source>
</evidence>
<dbReference type="AlphaFoldDB" id="A0A1B2HWS1"/>
<sequence>MRLAFGQRPVATLVLSTTRTPSSAPPHADDVPPAFQNRPAQAVCDNAVPTIAGSGTIFGGPGRT</sequence>
<name>A0A1B2HWS1_9PSEU</name>
<evidence type="ECO:0000313" key="1">
    <source>
        <dbReference type="EMBL" id="ANZ42171.1"/>
    </source>
</evidence>